<evidence type="ECO:0000313" key="8">
    <source>
        <dbReference type="Proteomes" id="UP001140949"/>
    </source>
</evidence>
<keyword evidence="4" id="KW-0539">Nucleus</keyword>
<feature type="compositionally biased region" description="Polar residues" evidence="5">
    <location>
        <begin position="171"/>
        <end position="180"/>
    </location>
</feature>
<dbReference type="InterPro" id="IPR039722">
    <property type="entry name" value="Upf3"/>
</dbReference>
<evidence type="ECO:0000256" key="1">
    <source>
        <dbReference type="ARBA" id="ARBA00004123"/>
    </source>
</evidence>
<dbReference type="SUPFAM" id="SSF54928">
    <property type="entry name" value="RNA-binding domain, RBD"/>
    <property type="match status" value="1"/>
</dbReference>
<comment type="caution">
    <text evidence="7">The sequence shown here is derived from an EMBL/GenBank/DDBJ whole genome shotgun (WGS) entry which is preliminary data.</text>
</comment>
<evidence type="ECO:0000256" key="2">
    <source>
        <dbReference type="ARBA" id="ARBA00005991"/>
    </source>
</evidence>
<gene>
    <name evidence="7" type="ORF">M6B38_273095</name>
</gene>
<accession>A0AAX6I618</accession>
<proteinExistence type="inferred from homology"/>
<feature type="region of interest" description="Disordered" evidence="5">
    <location>
        <begin position="389"/>
        <end position="488"/>
    </location>
</feature>
<comment type="subcellular location">
    <subcellularLocation>
        <location evidence="1">Nucleus</location>
    </subcellularLocation>
</comment>
<feature type="region of interest" description="Disordered" evidence="5">
    <location>
        <begin position="283"/>
        <end position="363"/>
    </location>
</feature>
<feature type="compositionally biased region" description="Basic and acidic residues" evidence="5">
    <location>
        <begin position="216"/>
        <end position="240"/>
    </location>
</feature>
<evidence type="ECO:0000313" key="7">
    <source>
        <dbReference type="EMBL" id="KAJ6848194.1"/>
    </source>
</evidence>
<organism evidence="7 8">
    <name type="scientific">Iris pallida</name>
    <name type="common">Sweet iris</name>
    <dbReference type="NCBI Taxonomy" id="29817"/>
    <lineage>
        <taxon>Eukaryota</taxon>
        <taxon>Viridiplantae</taxon>
        <taxon>Streptophyta</taxon>
        <taxon>Embryophyta</taxon>
        <taxon>Tracheophyta</taxon>
        <taxon>Spermatophyta</taxon>
        <taxon>Magnoliopsida</taxon>
        <taxon>Liliopsida</taxon>
        <taxon>Asparagales</taxon>
        <taxon>Iridaceae</taxon>
        <taxon>Iridoideae</taxon>
        <taxon>Irideae</taxon>
        <taxon>Iris</taxon>
    </lineage>
</organism>
<feature type="compositionally biased region" description="Polar residues" evidence="5">
    <location>
        <begin position="332"/>
        <end position="346"/>
    </location>
</feature>
<dbReference type="Proteomes" id="UP001140949">
    <property type="component" value="Unassembled WGS sequence"/>
</dbReference>
<dbReference type="GO" id="GO:0003729">
    <property type="term" value="F:mRNA binding"/>
    <property type="evidence" value="ECO:0007669"/>
    <property type="project" value="TreeGrafter"/>
</dbReference>
<evidence type="ECO:0000256" key="3">
    <source>
        <dbReference type="ARBA" id="ARBA00023161"/>
    </source>
</evidence>
<dbReference type="InterPro" id="IPR035979">
    <property type="entry name" value="RBD_domain_sf"/>
</dbReference>
<dbReference type="GO" id="GO:0000184">
    <property type="term" value="P:nuclear-transcribed mRNA catabolic process, nonsense-mediated decay"/>
    <property type="evidence" value="ECO:0007669"/>
    <property type="project" value="UniProtKB-KW"/>
</dbReference>
<feature type="compositionally biased region" description="Low complexity" evidence="5">
    <location>
        <begin position="432"/>
        <end position="441"/>
    </location>
</feature>
<evidence type="ECO:0000256" key="5">
    <source>
        <dbReference type="SAM" id="MobiDB-lite"/>
    </source>
</evidence>
<sequence length="564" mass="62055">MKDPLNKTKVVLRHLPPSISEAALRDQIDGRFSGRYKWFSFRPGKNSQKNLRYSRAYIDFQSTEDVIEFAEFFDGHIFVNEKGAQLKALVEYAPSQRVPKVWSKKDGREGTILRDPEYLEFLELLAKPSENLPSAEIQLERKEAQRSGGSKETLIVTPLMDFVRQKRAIKSGSQRSSINGKLSRRAGTAVSSSPGPSSKRGSEKRRGSTSMYVLRDSTKSSSGKDRSTYMLVPRKEEKKLTSISGEVPENETVTASNGNTHTTCGSIEIGRRRLVLLKGKERETTQVSGGSSQQHTATSLRNFTGSTPKKSQRQEASGKIIRTILSNKDARQGQSSLSAASEQQIVNLERGKRPPRPNPRQILKDHITVTTNASVSDNDAKRSLDDKVAANDLHGSVSVNEKNERRTRNKDRPDRGVWTPLRCLDGSHASDDSSSPPQLLSEGFSISQQVGGDKDVDDEMASHNARGRGSNSLSAYDVASHHGETKSDLLNSNRTADIKIIAGGRANISVIENGSHRHVGRRTTAHGMKDVDGSMNFMEGKPPKRGGSGPHEKQVWVQKSGSGS</sequence>
<keyword evidence="3" id="KW-0866">Nonsense-mediated mRNA decay</keyword>
<protein>
    <submittedName>
        <fullName evidence="7">Regulator of nonsense transcripts UPF3-like</fullName>
    </submittedName>
</protein>
<feature type="compositionally biased region" description="Basic and acidic residues" evidence="5">
    <location>
        <begin position="401"/>
        <end position="415"/>
    </location>
</feature>
<dbReference type="Pfam" id="PF03467">
    <property type="entry name" value="Smg4_UPF3"/>
    <property type="match status" value="1"/>
</dbReference>
<dbReference type="AlphaFoldDB" id="A0AAX6I618"/>
<comment type="similarity">
    <text evidence="2">Belongs to the RENT3 family.</text>
</comment>
<evidence type="ECO:0000259" key="6">
    <source>
        <dbReference type="Pfam" id="PF03467"/>
    </source>
</evidence>
<dbReference type="PANTHER" id="PTHR13112">
    <property type="entry name" value="UPF3 REGULATOR OF NONSENSE TRANSCRIPTS-LIKE PROTEIN"/>
    <property type="match status" value="1"/>
</dbReference>
<dbReference type="InterPro" id="IPR012677">
    <property type="entry name" value="Nucleotide-bd_a/b_plait_sf"/>
</dbReference>
<dbReference type="InterPro" id="IPR005120">
    <property type="entry name" value="UPF3_dom"/>
</dbReference>
<feature type="domain" description="UPF3" evidence="6">
    <location>
        <begin position="6"/>
        <end position="168"/>
    </location>
</feature>
<dbReference type="CDD" id="cd12455">
    <property type="entry name" value="RRM_like_Smg4_UPF3"/>
    <property type="match status" value="1"/>
</dbReference>
<keyword evidence="8" id="KW-1185">Reference proteome</keyword>
<dbReference type="PANTHER" id="PTHR13112:SF0">
    <property type="entry name" value="FI21285P1"/>
    <property type="match status" value="1"/>
</dbReference>
<feature type="region of interest" description="Disordered" evidence="5">
    <location>
        <begin position="533"/>
        <end position="564"/>
    </location>
</feature>
<feature type="compositionally biased region" description="Polar residues" evidence="5">
    <location>
        <begin position="285"/>
        <end position="309"/>
    </location>
</feature>
<evidence type="ECO:0000256" key="4">
    <source>
        <dbReference type="ARBA" id="ARBA00023242"/>
    </source>
</evidence>
<dbReference type="FunFam" id="3.30.70.330:FF:000255">
    <property type="entry name" value="Regulator of nonsense transcripts UPF3"/>
    <property type="match status" value="1"/>
</dbReference>
<dbReference type="GO" id="GO:0005730">
    <property type="term" value="C:nucleolus"/>
    <property type="evidence" value="ECO:0007669"/>
    <property type="project" value="TreeGrafter"/>
</dbReference>
<dbReference type="EMBL" id="JANAVB010004600">
    <property type="protein sequence ID" value="KAJ6848194.1"/>
    <property type="molecule type" value="Genomic_DNA"/>
</dbReference>
<reference evidence="7" key="1">
    <citation type="journal article" date="2023" name="GigaByte">
        <title>Genome assembly of the bearded iris, Iris pallida Lam.</title>
        <authorList>
            <person name="Bruccoleri R.E."/>
            <person name="Oakeley E.J."/>
            <person name="Faust A.M.E."/>
            <person name="Altorfer M."/>
            <person name="Dessus-Babus S."/>
            <person name="Burckhardt D."/>
            <person name="Oertli M."/>
            <person name="Naumann U."/>
            <person name="Petersen F."/>
            <person name="Wong J."/>
        </authorList>
    </citation>
    <scope>NUCLEOTIDE SEQUENCE</scope>
    <source>
        <strain evidence="7">GSM-AAB239-AS_SAM_17_03QT</strain>
    </source>
</reference>
<dbReference type="GO" id="GO:0005737">
    <property type="term" value="C:cytoplasm"/>
    <property type="evidence" value="ECO:0007669"/>
    <property type="project" value="TreeGrafter"/>
</dbReference>
<reference evidence="7" key="2">
    <citation type="submission" date="2023-04" db="EMBL/GenBank/DDBJ databases">
        <authorList>
            <person name="Bruccoleri R.E."/>
            <person name="Oakeley E.J."/>
            <person name="Faust A.-M."/>
            <person name="Dessus-Babus S."/>
            <person name="Altorfer M."/>
            <person name="Burckhardt D."/>
            <person name="Oertli M."/>
            <person name="Naumann U."/>
            <person name="Petersen F."/>
            <person name="Wong J."/>
        </authorList>
    </citation>
    <scope>NUCLEOTIDE SEQUENCE</scope>
    <source>
        <strain evidence="7">GSM-AAB239-AS_SAM_17_03QT</strain>
        <tissue evidence="7">Leaf</tissue>
    </source>
</reference>
<feature type="region of interest" description="Disordered" evidence="5">
    <location>
        <begin position="167"/>
        <end position="243"/>
    </location>
</feature>
<name>A0AAX6I618_IRIPA</name>
<dbReference type="Gene3D" id="3.30.70.330">
    <property type="match status" value="1"/>
</dbReference>
<dbReference type="GO" id="GO:0045727">
    <property type="term" value="P:positive regulation of translation"/>
    <property type="evidence" value="ECO:0007669"/>
    <property type="project" value="TreeGrafter"/>
</dbReference>